<accession>A0A0L0P2Y0</accession>
<evidence type="ECO:0000313" key="2">
    <source>
        <dbReference type="Proteomes" id="UP000037122"/>
    </source>
</evidence>
<gene>
    <name evidence="1" type="ORF">QG37_02282</name>
</gene>
<dbReference type="VEuPathDB" id="FungiDB:QG37_02282"/>
<dbReference type="EMBL" id="LGST01000017">
    <property type="protein sequence ID" value="KNE00752.1"/>
    <property type="molecule type" value="Genomic_DNA"/>
</dbReference>
<protein>
    <submittedName>
        <fullName evidence="1">Uncharacterized protein</fullName>
    </submittedName>
</protein>
<reference evidence="2" key="1">
    <citation type="journal article" date="2015" name="BMC Genomics">
        <title>Draft genome of a commonly misdiagnosed multidrug resistant pathogen Candida auris.</title>
        <authorList>
            <person name="Chatterjee S."/>
            <person name="Alampalli S.V."/>
            <person name="Nageshan R.K."/>
            <person name="Chettiar S.T."/>
            <person name="Joshi S."/>
            <person name="Tatu U.S."/>
        </authorList>
    </citation>
    <scope>NUCLEOTIDE SEQUENCE [LARGE SCALE GENOMIC DNA]</scope>
    <source>
        <strain evidence="2">6684</strain>
    </source>
</reference>
<sequence length="77" mass="8707">MLHFLFAARLASETLQEEVKNFFNEGKEKIKKKKKSRLYERDEIKPLEPMQAVVVASSAHIHVSAKGIPKSGPRCQG</sequence>
<dbReference type="AlphaFoldDB" id="A0A0L0P2Y0"/>
<name>A0A0L0P2Y0_CANAR</name>
<evidence type="ECO:0000313" key="1">
    <source>
        <dbReference type="EMBL" id="KNE00752.1"/>
    </source>
</evidence>
<organism evidence="1 2">
    <name type="scientific">Candidozyma auris</name>
    <name type="common">Yeast</name>
    <name type="synonym">Candida auris</name>
    <dbReference type="NCBI Taxonomy" id="498019"/>
    <lineage>
        <taxon>Eukaryota</taxon>
        <taxon>Fungi</taxon>
        <taxon>Dikarya</taxon>
        <taxon>Ascomycota</taxon>
        <taxon>Saccharomycotina</taxon>
        <taxon>Pichiomycetes</taxon>
        <taxon>Metschnikowiaceae</taxon>
        <taxon>Candidozyma</taxon>
    </lineage>
</organism>
<comment type="caution">
    <text evidence="1">The sequence shown here is derived from an EMBL/GenBank/DDBJ whole genome shotgun (WGS) entry which is preliminary data.</text>
</comment>
<dbReference type="Proteomes" id="UP000037122">
    <property type="component" value="Unassembled WGS sequence"/>
</dbReference>
<proteinExistence type="predicted"/>